<dbReference type="PROSITE" id="PS50885">
    <property type="entry name" value="HAMP"/>
    <property type="match status" value="1"/>
</dbReference>
<feature type="domain" description="Response regulatory" evidence="11">
    <location>
        <begin position="519"/>
        <end position="636"/>
    </location>
</feature>
<dbReference type="PANTHER" id="PTHR43047:SF9">
    <property type="entry name" value="HISTIDINE KINASE"/>
    <property type="match status" value="1"/>
</dbReference>
<evidence type="ECO:0000259" key="12">
    <source>
        <dbReference type="PROSITE" id="PS50885"/>
    </source>
</evidence>
<comment type="subcellular location">
    <subcellularLocation>
        <location evidence="2">Membrane</location>
    </subcellularLocation>
</comment>
<keyword evidence="6" id="KW-0418">Kinase</keyword>
<dbReference type="InterPro" id="IPR003660">
    <property type="entry name" value="HAMP_dom"/>
</dbReference>
<dbReference type="PROSITE" id="PS50109">
    <property type="entry name" value="HIS_KIN"/>
    <property type="match status" value="1"/>
</dbReference>
<dbReference type="Proteomes" id="UP000623795">
    <property type="component" value="Unassembled WGS sequence"/>
</dbReference>
<proteinExistence type="predicted"/>
<dbReference type="RefSeq" id="WP_169255810.1">
    <property type="nucleotide sequence ID" value="NZ_WTVN01000011.1"/>
</dbReference>
<dbReference type="InterPro" id="IPR003594">
    <property type="entry name" value="HATPase_dom"/>
</dbReference>
<evidence type="ECO:0000256" key="7">
    <source>
        <dbReference type="PROSITE-ProRule" id="PRU00169"/>
    </source>
</evidence>
<dbReference type="InterPro" id="IPR036890">
    <property type="entry name" value="HATPase_C_sf"/>
</dbReference>
<dbReference type="InterPro" id="IPR019247">
    <property type="entry name" value="Histidine_kinase_BarA_N"/>
</dbReference>
<keyword evidence="5" id="KW-0808">Transferase</keyword>
<dbReference type="CDD" id="cd00156">
    <property type="entry name" value="REC"/>
    <property type="match status" value="1"/>
</dbReference>
<gene>
    <name evidence="13" type="ORF">GPA22_09245</name>
</gene>
<evidence type="ECO:0000256" key="2">
    <source>
        <dbReference type="ARBA" id="ARBA00004370"/>
    </source>
</evidence>
<protein>
    <recommendedName>
        <fullName evidence="3">histidine kinase</fullName>
        <ecNumber evidence="3">2.7.13.3</ecNumber>
    </recommendedName>
</protein>
<evidence type="ECO:0000256" key="3">
    <source>
        <dbReference type="ARBA" id="ARBA00012438"/>
    </source>
</evidence>
<reference evidence="13 14" key="1">
    <citation type="submission" date="2019-12" db="EMBL/GenBank/DDBJ databases">
        <title>Comparative genomics gives insights into the taxonomy of the Azoarcus-Aromatoleum group and reveals separate origins of nif in the plant-associated Azoarcus and non-plant-associated Aromatoleum sub-groups.</title>
        <authorList>
            <person name="Lafos M."/>
            <person name="Maluk M."/>
            <person name="Batista M."/>
            <person name="Junghare M."/>
            <person name="Carmona M."/>
            <person name="Faoro H."/>
            <person name="Cruz L.M."/>
            <person name="Battistoni F."/>
            <person name="De Souza E."/>
            <person name="Pedrosa F."/>
            <person name="Chen W.-M."/>
            <person name="Poole P.S."/>
            <person name="Dixon R.A."/>
            <person name="James E.K."/>
        </authorList>
    </citation>
    <scope>NUCLEOTIDE SEQUENCE [LARGE SCALE GENOMIC DNA]</scope>
    <source>
        <strain evidence="13 14">Td21</strain>
    </source>
</reference>
<dbReference type="PANTHER" id="PTHR43047">
    <property type="entry name" value="TWO-COMPONENT HISTIDINE PROTEIN KINASE"/>
    <property type="match status" value="1"/>
</dbReference>
<dbReference type="Gene3D" id="3.40.50.2300">
    <property type="match status" value="1"/>
</dbReference>
<feature type="modified residue" description="4-aspartylphosphate" evidence="7">
    <location>
        <position position="570"/>
    </location>
</feature>
<evidence type="ECO:0000259" key="11">
    <source>
        <dbReference type="PROSITE" id="PS50110"/>
    </source>
</evidence>
<evidence type="ECO:0000256" key="4">
    <source>
        <dbReference type="ARBA" id="ARBA00022553"/>
    </source>
</evidence>
<keyword evidence="8" id="KW-0175">Coiled coil</keyword>
<dbReference type="SMART" id="SM00387">
    <property type="entry name" value="HATPase_c"/>
    <property type="match status" value="1"/>
</dbReference>
<dbReference type="Pfam" id="PF00072">
    <property type="entry name" value="Response_reg"/>
    <property type="match status" value="1"/>
</dbReference>
<evidence type="ECO:0000256" key="1">
    <source>
        <dbReference type="ARBA" id="ARBA00000085"/>
    </source>
</evidence>
<dbReference type="Pfam" id="PF09984">
    <property type="entry name" value="sCache_4"/>
    <property type="match status" value="1"/>
</dbReference>
<dbReference type="SUPFAM" id="SSF52172">
    <property type="entry name" value="CheY-like"/>
    <property type="match status" value="1"/>
</dbReference>
<dbReference type="InterPro" id="IPR005467">
    <property type="entry name" value="His_kinase_dom"/>
</dbReference>
<dbReference type="EMBL" id="WTVN01000011">
    <property type="protein sequence ID" value="NMG43917.1"/>
    <property type="molecule type" value="Genomic_DNA"/>
</dbReference>
<keyword evidence="4 7" id="KW-0597">Phosphoprotein</keyword>
<evidence type="ECO:0000313" key="13">
    <source>
        <dbReference type="EMBL" id="NMG43917.1"/>
    </source>
</evidence>
<dbReference type="SUPFAM" id="SSF158472">
    <property type="entry name" value="HAMP domain-like"/>
    <property type="match status" value="1"/>
</dbReference>
<evidence type="ECO:0000256" key="6">
    <source>
        <dbReference type="ARBA" id="ARBA00022777"/>
    </source>
</evidence>
<keyword evidence="9" id="KW-0472">Membrane</keyword>
<dbReference type="InterPro" id="IPR004358">
    <property type="entry name" value="Sig_transdc_His_kin-like_C"/>
</dbReference>
<dbReference type="SMART" id="SM00304">
    <property type="entry name" value="HAMP"/>
    <property type="match status" value="1"/>
</dbReference>
<feature type="transmembrane region" description="Helical" evidence="9">
    <location>
        <begin position="12"/>
        <end position="30"/>
    </location>
</feature>
<feature type="transmembrane region" description="Helical" evidence="9">
    <location>
        <begin position="176"/>
        <end position="198"/>
    </location>
</feature>
<evidence type="ECO:0000256" key="5">
    <source>
        <dbReference type="ARBA" id="ARBA00022679"/>
    </source>
</evidence>
<comment type="catalytic activity">
    <reaction evidence="1">
        <text>ATP + protein L-histidine = ADP + protein N-phospho-L-histidine.</text>
        <dbReference type="EC" id="2.7.13.3"/>
    </reaction>
</comment>
<dbReference type="EC" id="2.7.13.3" evidence="3"/>
<evidence type="ECO:0000256" key="9">
    <source>
        <dbReference type="SAM" id="Phobius"/>
    </source>
</evidence>
<dbReference type="Gene3D" id="1.10.287.130">
    <property type="match status" value="1"/>
</dbReference>
<dbReference type="SMART" id="SM00448">
    <property type="entry name" value="REC"/>
    <property type="match status" value="1"/>
</dbReference>
<dbReference type="Pfam" id="PF00512">
    <property type="entry name" value="HisKA"/>
    <property type="match status" value="1"/>
</dbReference>
<comment type="caution">
    <text evidence="13">The sequence shown here is derived from an EMBL/GenBank/DDBJ whole genome shotgun (WGS) entry which is preliminary data.</text>
</comment>
<sequence length="640" mass="69086">MIDAWGVRARVMLVALLPMLVLAIVLTAFYTRSRVADHEEAYQARGQAFARQLAAASEYALFSGNRDTLQRLAMAMLAEDDVTGVLIVDRGGETLARSGYLDNTLSVLSSLAASPRLLDTPRTLRVIEPVLPSTLDLDDDMSTTALGAAATSAPPMLGAVIVDMSRARLEARQRGLLLTGSVAIVLVLVGSMMLANYMSRGVTGPIRQVAVTVERIGRGQFSARVPPIGGGTLRTLADGVNQMAAQLAGAHEDMSRQIAEATAELRASRDEAERATQSKSRFLAAASHDLRQPMHALGLFIAELAQHEHAPDAQRLVERIGASAAAMGNLLDSLLDISRLDANVVTPNVRPFPLQPLLDRIAADEGPGAAECDLELRARPTDAWISSDPVLFERILSNLVSNAVRYTRKGRVLVVCRRRGDRLRVEVRDNGIGIPAESHEVIFQEFTQLHNPERSRDKGLGLGLPIVRRLTELLGHRLTLRSSPGAGSVFAVEVPLAKPEADLPAAEAERLPGDLEGLRVALVDDDPLARGSMESLLTSWGCCVAAAGDIDTLIYTLKRDETVPQLIISDFRLDGRCNGIEVIRSLRAWKGGNIPAVLVTGDTGPDTLRQAQDEGLPLLHKPVRPARLRALLNRLPGQEE</sequence>
<feature type="domain" description="Histidine kinase" evidence="10">
    <location>
        <begin position="285"/>
        <end position="498"/>
    </location>
</feature>
<dbReference type="PROSITE" id="PS50110">
    <property type="entry name" value="RESPONSE_REGULATORY"/>
    <property type="match status" value="1"/>
</dbReference>
<keyword evidence="14" id="KW-1185">Reference proteome</keyword>
<dbReference type="InterPro" id="IPR001789">
    <property type="entry name" value="Sig_transdc_resp-reg_receiver"/>
</dbReference>
<dbReference type="CDD" id="cd00082">
    <property type="entry name" value="HisKA"/>
    <property type="match status" value="1"/>
</dbReference>
<dbReference type="InterPro" id="IPR011006">
    <property type="entry name" value="CheY-like_superfamily"/>
</dbReference>
<accession>A0ABX1PZ68</accession>
<evidence type="ECO:0000259" key="10">
    <source>
        <dbReference type="PROSITE" id="PS50109"/>
    </source>
</evidence>
<dbReference type="Pfam" id="PF00672">
    <property type="entry name" value="HAMP"/>
    <property type="match status" value="1"/>
</dbReference>
<organism evidence="13 14">
    <name type="scientific">Aromatoleum toluvorans</name>
    <dbReference type="NCBI Taxonomy" id="92002"/>
    <lineage>
        <taxon>Bacteria</taxon>
        <taxon>Pseudomonadati</taxon>
        <taxon>Pseudomonadota</taxon>
        <taxon>Betaproteobacteria</taxon>
        <taxon>Rhodocyclales</taxon>
        <taxon>Rhodocyclaceae</taxon>
        <taxon>Aromatoleum</taxon>
    </lineage>
</organism>
<feature type="domain" description="HAMP" evidence="12">
    <location>
        <begin position="200"/>
        <end position="252"/>
    </location>
</feature>
<evidence type="ECO:0000256" key="8">
    <source>
        <dbReference type="SAM" id="Coils"/>
    </source>
</evidence>
<keyword evidence="9" id="KW-1133">Transmembrane helix</keyword>
<dbReference type="SUPFAM" id="SSF47384">
    <property type="entry name" value="Homodimeric domain of signal transducing histidine kinase"/>
    <property type="match status" value="1"/>
</dbReference>
<dbReference type="Gene3D" id="3.30.565.10">
    <property type="entry name" value="Histidine kinase-like ATPase, C-terminal domain"/>
    <property type="match status" value="1"/>
</dbReference>
<dbReference type="Pfam" id="PF02518">
    <property type="entry name" value="HATPase_c"/>
    <property type="match status" value="1"/>
</dbReference>
<dbReference type="Gene3D" id="6.10.340.10">
    <property type="match status" value="1"/>
</dbReference>
<dbReference type="SMART" id="SM00388">
    <property type="entry name" value="HisKA"/>
    <property type="match status" value="1"/>
</dbReference>
<evidence type="ECO:0000313" key="14">
    <source>
        <dbReference type="Proteomes" id="UP000623795"/>
    </source>
</evidence>
<dbReference type="InterPro" id="IPR003661">
    <property type="entry name" value="HisK_dim/P_dom"/>
</dbReference>
<feature type="coiled-coil region" evidence="8">
    <location>
        <begin position="244"/>
        <end position="278"/>
    </location>
</feature>
<dbReference type="CDD" id="cd06225">
    <property type="entry name" value="HAMP"/>
    <property type="match status" value="1"/>
</dbReference>
<dbReference type="InterPro" id="IPR036097">
    <property type="entry name" value="HisK_dim/P_sf"/>
</dbReference>
<keyword evidence="9" id="KW-0812">Transmembrane</keyword>
<dbReference type="SUPFAM" id="SSF55874">
    <property type="entry name" value="ATPase domain of HSP90 chaperone/DNA topoisomerase II/histidine kinase"/>
    <property type="match status" value="1"/>
</dbReference>
<name>A0ABX1PZ68_9RHOO</name>
<dbReference type="PRINTS" id="PR00344">
    <property type="entry name" value="BCTRLSENSOR"/>
</dbReference>